<dbReference type="PANTHER" id="PTHR11208:SF34">
    <property type="entry name" value="KH DOMAIN-CONTAINING, RNA-BINDING, SIGNAL TRANSDUCTION-ASSOCIATED PROTEIN 2"/>
    <property type="match status" value="1"/>
</dbReference>
<feature type="region of interest" description="Disordered" evidence="1">
    <location>
        <begin position="535"/>
        <end position="561"/>
    </location>
</feature>
<accession>A0ABU7A3L9</accession>
<sequence>HNPSFSKSLGRETKYASLCSLHSSANKERKLTDTEKTKPGMIRPMTAIPRLTEEIEERFKSISLRKFFKQAIPDKKKLAEPFAWPPALASILRHSQSRPCCMSPGSDLDSSHLAQLSVLLPQHDSLLPPPPPSTSSGSTLKSSCQASSRFTSSTLAPAAHSCLSSACSFSSDLRLSNRSSRTSSFDVFFYSSHPSTFSASCISSMDSVQHSIHLSTSPEFASNLAMSASSSPLYRRPACSSAPPTGVHLANARPCLSLANPSLVYLVSYSQASTPSQDYIISPPRLARLDRSYSLFSSPGSADSTSSTPIRLTSSTLLSSLLPLHSYIFQLGLARHFLGEDISNLNPMMFKPSTGFSDLLPHVRLVRHSPIYALSGTAPSMPYQAQPRLCLIRHSPVYALSGTAPSMPCQALPHVRLVRHSPIYALSGTALSTPCQAQPHLRLVRHSPIYALSGTAPSTPCQAKTHRRLEEELRKSGEAKYAHLNNDLHVLIEVFAPPGEAYSRMSHALEEIKKFLVPDYNDEIRQEQLRELSLLNGSDESSRGRSIQGRSLRTTTTASIM</sequence>
<keyword evidence="3" id="KW-1185">Reference proteome</keyword>
<dbReference type="InterPro" id="IPR045071">
    <property type="entry name" value="BBP-like"/>
</dbReference>
<name>A0ABU7A3L9_9TELE</name>
<proteinExistence type="predicted"/>
<dbReference type="Proteomes" id="UP001345963">
    <property type="component" value="Unassembled WGS sequence"/>
</dbReference>
<protein>
    <recommendedName>
        <fullName evidence="4">KH domain-containing protein</fullName>
    </recommendedName>
</protein>
<evidence type="ECO:0000313" key="3">
    <source>
        <dbReference type="Proteomes" id="UP001345963"/>
    </source>
</evidence>
<gene>
    <name evidence="2" type="ORF">ATANTOWER_030631</name>
</gene>
<dbReference type="Gene3D" id="3.30.1370.10">
    <property type="entry name" value="K Homology domain, type 1"/>
    <property type="match status" value="1"/>
</dbReference>
<evidence type="ECO:0000256" key="1">
    <source>
        <dbReference type="SAM" id="MobiDB-lite"/>
    </source>
</evidence>
<feature type="region of interest" description="Disordered" evidence="1">
    <location>
        <begin position="122"/>
        <end position="141"/>
    </location>
</feature>
<dbReference type="EMBL" id="JAHUTI010000829">
    <property type="protein sequence ID" value="MED6232463.1"/>
    <property type="molecule type" value="Genomic_DNA"/>
</dbReference>
<evidence type="ECO:0000313" key="2">
    <source>
        <dbReference type="EMBL" id="MED6232463.1"/>
    </source>
</evidence>
<feature type="non-terminal residue" evidence="2">
    <location>
        <position position="1"/>
    </location>
</feature>
<dbReference type="PANTHER" id="PTHR11208">
    <property type="entry name" value="RNA-BINDING PROTEIN RELATED"/>
    <property type="match status" value="1"/>
</dbReference>
<dbReference type="InterPro" id="IPR036612">
    <property type="entry name" value="KH_dom_type_1_sf"/>
</dbReference>
<organism evidence="2 3">
    <name type="scientific">Ataeniobius toweri</name>
    <dbReference type="NCBI Taxonomy" id="208326"/>
    <lineage>
        <taxon>Eukaryota</taxon>
        <taxon>Metazoa</taxon>
        <taxon>Chordata</taxon>
        <taxon>Craniata</taxon>
        <taxon>Vertebrata</taxon>
        <taxon>Euteleostomi</taxon>
        <taxon>Actinopterygii</taxon>
        <taxon>Neopterygii</taxon>
        <taxon>Teleostei</taxon>
        <taxon>Neoteleostei</taxon>
        <taxon>Acanthomorphata</taxon>
        <taxon>Ovalentaria</taxon>
        <taxon>Atherinomorphae</taxon>
        <taxon>Cyprinodontiformes</taxon>
        <taxon>Goodeidae</taxon>
        <taxon>Ataeniobius</taxon>
    </lineage>
</organism>
<evidence type="ECO:0008006" key="4">
    <source>
        <dbReference type="Google" id="ProtNLM"/>
    </source>
</evidence>
<reference evidence="2 3" key="1">
    <citation type="submission" date="2021-07" db="EMBL/GenBank/DDBJ databases">
        <authorList>
            <person name="Palmer J.M."/>
        </authorList>
    </citation>
    <scope>NUCLEOTIDE SEQUENCE [LARGE SCALE GENOMIC DNA]</scope>
    <source>
        <strain evidence="2 3">AT_MEX2019</strain>
        <tissue evidence="2">Muscle</tissue>
    </source>
</reference>
<comment type="caution">
    <text evidence="2">The sequence shown here is derived from an EMBL/GenBank/DDBJ whole genome shotgun (WGS) entry which is preliminary data.</text>
</comment>
<dbReference type="SUPFAM" id="SSF54791">
    <property type="entry name" value="Eukaryotic type KH-domain (KH-domain type I)"/>
    <property type="match status" value="1"/>
</dbReference>